<reference evidence="6 7" key="1">
    <citation type="submission" date="2024-02" db="EMBL/GenBank/DDBJ databases">
        <authorList>
            <person name="Vignale AGUSTIN F."/>
            <person name="Sosa J E."/>
            <person name="Modenutti C."/>
        </authorList>
    </citation>
    <scope>NUCLEOTIDE SEQUENCE [LARGE SCALE GENOMIC DNA]</scope>
</reference>
<dbReference type="CDD" id="cd00042">
    <property type="entry name" value="CY"/>
    <property type="match status" value="1"/>
</dbReference>
<dbReference type="Proteomes" id="UP001642360">
    <property type="component" value="Unassembled WGS sequence"/>
</dbReference>
<protein>
    <recommendedName>
        <fullName evidence="4">Cysteine proteinase inhibitor</fullName>
    </recommendedName>
</protein>
<proteinExistence type="inferred from homology"/>
<dbReference type="InterPro" id="IPR027214">
    <property type="entry name" value="Cystatin"/>
</dbReference>
<keyword evidence="2 4" id="KW-0646">Protease inhibitor</keyword>
<dbReference type="PANTHER" id="PTHR11413:SF116">
    <property type="entry name" value="MULTICYSTATIN"/>
    <property type="match status" value="1"/>
</dbReference>
<accession>A0ABC8T983</accession>
<evidence type="ECO:0000256" key="1">
    <source>
        <dbReference type="ARBA" id="ARBA00007233"/>
    </source>
</evidence>
<evidence type="ECO:0000313" key="7">
    <source>
        <dbReference type="Proteomes" id="UP001642360"/>
    </source>
</evidence>
<feature type="domain" description="Cystatin" evidence="5">
    <location>
        <begin position="2"/>
        <end position="92"/>
    </location>
</feature>
<dbReference type="SMART" id="SM00043">
    <property type="entry name" value="CY"/>
    <property type="match status" value="1"/>
</dbReference>
<keyword evidence="3 4" id="KW-0789">Thiol protease inhibitor</keyword>
<dbReference type="AlphaFoldDB" id="A0ABC8T983"/>
<dbReference type="Pfam" id="PF16845">
    <property type="entry name" value="SQAPI"/>
    <property type="match status" value="1"/>
</dbReference>
<evidence type="ECO:0000256" key="4">
    <source>
        <dbReference type="RuleBase" id="RU362130"/>
    </source>
</evidence>
<evidence type="ECO:0000256" key="3">
    <source>
        <dbReference type="ARBA" id="ARBA00022704"/>
    </source>
</evidence>
<comment type="caution">
    <text evidence="6">The sequence shown here is derived from an EMBL/GenBank/DDBJ whole genome shotgun (WGS) entry which is preliminary data.</text>
</comment>
<gene>
    <name evidence="6" type="ORF">ILEXP_LOCUS33666</name>
</gene>
<dbReference type="Gene3D" id="3.10.450.10">
    <property type="match status" value="1"/>
</dbReference>
<dbReference type="FunFam" id="3.10.450.10:FF:000011">
    <property type="entry name" value="Cysteine proteinase inhibitor"/>
    <property type="match status" value="1"/>
</dbReference>
<dbReference type="InterPro" id="IPR000010">
    <property type="entry name" value="Cystatin_dom"/>
</dbReference>
<organism evidence="6 7">
    <name type="scientific">Ilex paraguariensis</name>
    <name type="common">yerba mate</name>
    <dbReference type="NCBI Taxonomy" id="185542"/>
    <lineage>
        <taxon>Eukaryota</taxon>
        <taxon>Viridiplantae</taxon>
        <taxon>Streptophyta</taxon>
        <taxon>Embryophyta</taxon>
        <taxon>Tracheophyta</taxon>
        <taxon>Spermatophyta</taxon>
        <taxon>Magnoliopsida</taxon>
        <taxon>eudicotyledons</taxon>
        <taxon>Gunneridae</taxon>
        <taxon>Pentapetalae</taxon>
        <taxon>asterids</taxon>
        <taxon>campanulids</taxon>
        <taxon>Aquifoliales</taxon>
        <taxon>Aquifoliaceae</taxon>
        <taxon>Ilex</taxon>
    </lineage>
</organism>
<evidence type="ECO:0000313" key="6">
    <source>
        <dbReference type="EMBL" id="CAK9164535.1"/>
    </source>
</evidence>
<dbReference type="GO" id="GO:0004869">
    <property type="term" value="F:cysteine-type endopeptidase inhibitor activity"/>
    <property type="evidence" value="ECO:0007669"/>
    <property type="project" value="UniProtKB-KW"/>
</dbReference>
<dbReference type="PANTHER" id="PTHR11413">
    <property type="entry name" value="CYSTATIN FAMILY MEMBER"/>
    <property type="match status" value="1"/>
</dbReference>
<dbReference type="GO" id="GO:0006972">
    <property type="term" value="P:hyperosmotic response"/>
    <property type="evidence" value="ECO:0007669"/>
    <property type="project" value="UniProtKB-ARBA"/>
</dbReference>
<name>A0ABC8T983_9AQUA</name>
<evidence type="ECO:0000256" key="2">
    <source>
        <dbReference type="ARBA" id="ARBA00022690"/>
    </source>
</evidence>
<dbReference type="InterPro" id="IPR046350">
    <property type="entry name" value="Cystatin_sf"/>
</dbReference>
<sequence>MATVGGIRPVEGSENSLEIESLARFAVDEHNKKENALLEFGKVVNVKVQVVTGTMYYITLEATDGGQKKLYEAKIWVKPWLNFKEVQEFKPIGNTPSTA</sequence>
<comment type="similarity">
    <text evidence="1 4">Belongs to the cystatin family. Phytocystatin subfamily.</text>
</comment>
<dbReference type="SUPFAM" id="SSF54403">
    <property type="entry name" value="Cystatin/monellin"/>
    <property type="match status" value="1"/>
</dbReference>
<dbReference type="GO" id="GO:0009409">
    <property type="term" value="P:response to cold"/>
    <property type="evidence" value="ECO:0007669"/>
    <property type="project" value="UniProtKB-ARBA"/>
</dbReference>
<dbReference type="GO" id="GO:0009414">
    <property type="term" value="P:response to water deprivation"/>
    <property type="evidence" value="ECO:0007669"/>
    <property type="project" value="UniProtKB-ARBA"/>
</dbReference>
<dbReference type="EMBL" id="CAUOFW020004228">
    <property type="protein sequence ID" value="CAK9164535.1"/>
    <property type="molecule type" value="Genomic_DNA"/>
</dbReference>
<keyword evidence="7" id="KW-1185">Reference proteome</keyword>
<evidence type="ECO:0000259" key="5">
    <source>
        <dbReference type="SMART" id="SM00043"/>
    </source>
</evidence>